<evidence type="ECO:0000313" key="6">
    <source>
        <dbReference type="EMBL" id="BBX92268.1"/>
    </source>
</evidence>
<dbReference type="PROSITE" id="PS51078">
    <property type="entry name" value="ICLR_ED"/>
    <property type="match status" value="1"/>
</dbReference>
<evidence type="ECO:0000256" key="2">
    <source>
        <dbReference type="ARBA" id="ARBA00023125"/>
    </source>
</evidence>
<gene>
    <name evidence="6" type="ORF">MBOE_39170</name>
</gene>
<dbReference type="Pfam" id="PF09339">
    <property type="entry name" value="HTH_IclR"/>
    <property type="match status" value="1"/>
</dbReference>
<reference evidence="6 7" key="1">
    <citation type="journal article" date="2019" name="Emerg. Microbes Infect.">
        <title>Comprehensive subspecies identification of 175 nontuberculous mycobacteria species based on 7547 genomic profiles.</title>
        <authorList>
            <person name="Matsumoto Y."/>
            <person name="Kinjo T."/>
            <person name="Motooka D."/>
            <person name="Nabeya D."/>
            <person name="Jung N."/>
            <person name="Uechi K."/>
            <person name="Horii T."/>
            <person name="Iida T."/>
            <person name="Fujita J."/>
            <person name="Nakamura S."/>
        </authorList>
    </citation>
    <scope>NUCLEOTIDE SEQUENCE [LARGE SCALE GENOMIC DNA]</scope>
    <source>
        <strain evidence="6 7">JCM 15653</strain>
    </source>
</reference>
<dbReference type="Gene3D" id="1.10.10.10">
    <property type="entry name" value="Winged helix-like DNA-binding domain superfamily/Winged helix DNA-binding domain"/>
    <property type="match status" value="1"/>
</dbReference>
<feature type="domain" description="HTH iclR-type" evidence="4">
    <location>
        <begin position="7"/>
        <end position="66"/>
    </location>
</feature>
<dbReference type="SMART" id="SM00346">
    <property type="entry name" value="HTH_ICLR"/>
    <property type="match status" value="1"/>
</dbReference>
<keyword evidence="7" id="KW-1185">Reference proteome</keyword>
<evidence type="ECO:0000259" key="4">
    <source>
        <dbReference type="PROSITE" id="PS51077"/>
    </source>
</evidence>
<keyword evidence="1" id="KW-0805">Transcription regulation</keyword>
<keyword evidence="3" id="KW-0804">Transcription</keyword>
<dbReference type="InterPro" id="IPR050707">
    <property type="entry name" value="HTH_MetabolicPath_Reg"/>
</dbReference>
<sequence>MREQAVSQSVGRALQLLIQLGKGPASLDELAAATDVHKTTVMRLLRTLSDERFTFRDNNNRYHLGSRIFELAAHGTDQREIRQIASRHLVEFNREYGRTTHLAAMEGGDIVYIDKLESHDQIRMYSRIGLTANLNSTAVAKVILADLNDAELRPIVATMDFSRRAANTITTPEAYLREIETVRAQGWAQDREENEPSINCVGVPIRGANGRVVAAVSVSVPDVVLPFDKVLELLPPLQAVGERISAECGYRPPS</sequence>
<dbReference type="InterPro" id="IPR029016">
    <property type="entry name" value="GAF-like_dom_sf"/>
</dbReference>
<dbReference type="SUPFAM" id="SSF46785">
    <property type="entry name" value="Winged helix' DNA-binding domain"/>
    <property type="match status" value="1"/>
</dbReference>
<organism evidence="6 7">
    <name type="scientific">Mycolicibacterium boenickei</name>
    <dbReference type="NCBI Taxonomy" id="146017"/>
    <lineage>
        <taxon>Bacteria</taxon>
        <taxon>Bacillati</taxon>
        <taxon>Actinomycetota</taxon>
        <taxon>Actinomycetes</taxon>
        <taxon>Mycobacteriales</taxon>
        <taxon>Mycobacteriaceae</taxon>
        <taxon>Mycolicibacterium</taxon>
    </lineage>
</organism>
<dbReference type="InterPro" id="IPR036388">
    <property type="entry name" value="WH-like_DNA-bd_sf"/>
</dbReference>
<dbReference type="PANTHER" id="PTHR30136">
    <property type="entry name" value="HELIX-TURN-HELIX TRANSCRIPTIONAL REGULATOR, ICLR FAMILY"/>
    <property type="match status" value="1"/>
</dbReference>
<accession>A0ABN5ZDI4</accession>
<dbReference type="Pfam" id="PF01614">
    <property type="entry name" value="IclR_C"/>
    <property type="match status" value="1"/>
</dbReference>
<dbReference type="InterPro" id="IPR005471">
    <property type="entry name" value="Tscrpt_reg_IclR_N"/>
</dbReference>
<protein>
    <submittedName>
        <fullName evidence="6">IclR family transcriptional regulator</fullName>
    </submittedName>
</protein>
<feature type="domain" description="IclR-ED" evidence="5">
    <location>
        <begin position="67"/>
        <end position="250"/>
    </location>
</feature>
<evidence type="ECO:0000313" key="7">
    <source>
        <dbReference type="Proteomes" id="UP000466683"/>
    </source>
</evidence>
<evidence type="ECO:0000256" key="1">
    <source>
        <dbReference type="ARBA" id="ARBA00023015"/>
    </source>
</evidence>
<dbReference type="PROSITE" id="PS51077">
    <property type="entry name" value="HTH_ICLR"/>
    <property type="match status" value="1"/>
</dbReference>
<proteinExistence type="predicted"/>
<dbReference type="InterPro" id="IPR014757">
    <property type="entry name" value="Tscrpt_reg_IclR_C"/>
</dbReference>
<dbReference type="InterPro" id="IPR036390">
    <property type="entry name" value="WH_DNA-bd_sf"/>
</dbReference>
<dbReference type="Proteomes" id="UP000466683">
    <property type="component" value="Chromosome"/>
</dbReference>
<keyword evidence="2" id="KW-0238">DNA-binding</keyword>
<dbReference type="EMBL" id="AP022579">
    <property type="protein sequence ID" value="BBX92268.1"/>
    <property type="molecule type" value="Genomic_DNA"/>
</dbReference>
<evidence type="ECO:0000256" key="3">
    <source>
        <dbReference type="ARBA" id="ARBA00023163"/>
    </source>
</evidence>
<dbReference type="Gene3D" id="3.30.450.40">
    <property type="match status" value="1"/>
</dbReference>
<name>A0ABN5ZDI4_9MYCO</name>
<dbReference type="SUPFAM" id="SSF55781">
    <property type="entry name" value="GAF domain-like"/>
    <property type="match status" value="1"/>
</dbReference>
<evidence type="ECO:0000259" key="5">
    <source>
        <dbReference type="PROSITE" id="PS51078"/>
    </source>
</evidence>
<dbReference type="PANTHER" id="PTHR30136:SF24">
    <property type="entry name" value="HTH-TYPE TRANSCRIPTIONAL REPRESSOR ALLR"/>
    <property type="match status" value="1"/>
</dbReference>